<keyword evidence="1" id="KW-0732">Signal</keyword>
<reference evidence="2 3" key="1">
    <citation type="submission" date="2024-02" db="EMBL/GenBank/DDBJ databases">
        <title>Rhodopirellula caenicola NBRC 110016.</title>
        <authorList>
            <person name="Ichikawa N."/>
            <person name="Katano-Makiyama Y."/>
            <person name="Hidaka K."/>
        </authorList>
    </citation>
    <scope>NUCLEOTIDE SEQUENCE [LARGE SCALE GENOMIC DNA]</scope>
    <source>
        <strain evidence="2 3">NBRC 110016</strain>
    </source>
</reference>
<feature type="signal peptide" evidence="1">
    <location>
        <begin position="1"/>
        <end position="22"/>
    </location>
</feature>
<accession>A0ABP9VKW3</accession>
<protein>
    <recommendedName>
        <fullName evidence="4">DUF1579 domain-containing protein</fullName>
    </recommendedName>
</protein>
<evidence type="ECO:0000256" key="1">
    <source>
        <dbReference type="SAM" id="SignalP"/>
    </source>
</evidence>
<evidence type="ECO:0008006" key="4">
    <source>
        <dbReference type="Google" id="ProtNLM"/>
    </source>
</evidence>
<dbReference type="InterPro" id="IPR011473">
    <property type="entry name" value="DUF1579"/>
</dbReference>
<comment type="caution">
    <text evidence="2">The sequence shown here is derived from an EMBL/GenBank/DDBJ whole genome shotgun (WGS) entry which is preliminary data.</text>
</comment>
<evidence type="ECO:0000313" key="2">
    <source>
        <dbReference type="EMBL" id="GAA5505240.1"/>
    </source>
</evidence>
<sequence length="185" mass="20758">MKLLMVRSLVAGLLVMAGNLLAQQAEPMPKPTAEHQWLERLSGEWSTDAECKMGPDQPEVQCIGSLSSRMVGGFWLLLEMKSEIAGHTMTGIQTIGFDVGKDKFVGTWIDSSSSFMWKYEGSLDKDKTKLTLEAEGPNFFKEGETATFRDTYEFKSDDEFAMKSQMQGEDGRWITFMTGTATRRN</sequence>
<name>A0ABP9VKW3_9BACT</name>
<evidence type="ECO:0000313" key="3">
    <source>
        <dbReference type="Proteomes" id="UP001416858"/>
    </source>
</evidence>
<proteinExistence type="predicted"/>
<dbReference type="RefSeq" id="WP_345682304.1">
    <property type="nucleotide sequence ID" value="NZ_BAABRO010000001.1"/>
</dbReference>
<keyword evidence="3" id="KW-1185">Reference proteome</keyword>
<dbReference type="Proteomes" id="UP001416858">
    <property type="component" value="Unassembled WGS sequence"/>
</dbReference>
<dbReference type="EMBL" id="BAABRO010000001">
    <property type="protein sequence ID" value="GAA5505240.1"/>
    <property type="molecule type" value="Genomic_DNA"/>
</dbReference>
<feature type="chain" id="PRO_5046612013" description="DUF1579 domain-containing protein" evidence="1">
    <location>
        <begin position="23"/>
        <end position="185"/>
    </location>
</feature>
<dbReference type="Pfam" id="PF07617">
    <property type="entry name" value="DUF1579"/>
    <property type="match status" value="1"/>
</dbReference>
<gene>
    <name evidence="2" type="ORF">Rcae01_00682</name>
</gene>
<organism evidence="2 3">
    <name type="scientific">Novipirellula caenicola</name>
    <dbReference type="NCBI Taxonomy" id="1536901"/>
    <lineage>
        <taxon>Bacteria</taxon>
        <taxon>Pseudomonadati</taxon>
        <taxon>Planctomycetota</taxon>
        <taxon>Planctomycetia</taxon>
        <taxon>Pirellulales</taxon>
        <taxon>Pirellulaceae</taxon>
        <taxon>Novipirellula</taxon>
    </lineage>
</organism>